<dbReference type="InterPro" id="IPR024453">
    <property type="entry name" value="Peptidase_C92"/>
</dbReference>
<name>A0A328BF63_9BACT</name>
<gene>
    <name evidence="1" type="ORF">DLM85_15010</name>
</gene>
<protein>
    <submittedName>
        <fullName evidence="1">YiiX family permuted papain-like enzyme</fullName>
    </submittedName>
</protein>
<dbReference type="NCBIfam" id="NF007458">
    <property type="entry name" value="PRK10030.1"/>
    <property type="match status" value="1"/>
</dbReference>
<dbReference type="EMBL" id="QHKM01000004">
    <property type="protein sequence ID" value="RAK66012.1"/>
    <property type="molecule type" value="Genomic_DNA"/>
</dbReference>
<dbReference type="AlphaFoldDB" id="A0A328BF63"/>
<dbReference type="InterPro" id="IPR038765">
    <property type="entry name" value="Papain-like_cys_pep_sf"/>
</dbReference>
<evidence type="ECO:0000313" key="1">
    <source>
        <dbReference type="EMBL" id="RAK66012.1"/>
    </source>
</evidence>
<dbReference type="Proteomes" id="UP000248553">
    <property type="component" value="Unassembled WGS sequence"/>
</dbReference>
<proteinExistence type="predicted"/>
<accession>A0A328BF63</accession>
<reference evidence="2" key="1">
    <citation type="submission" date="2018-05" db="EMBL/GenBank/DDBJ databases">
        <authorList>
            <person name="Nie L."/>
        </authorList>
    </citation>
    <scope>NUCLEOTIDE SEQUENCE [LARGE SCALE GENOMIC DNA]</scope>
    <source>
        <strain evidence="2">NL</strain>
    </source>
</reference>
<dbReference type="Pfam" id="PF05708">
    <property type="entry name" value="Peptidase_C92"/>
    <property type="match status" value="1"/>
</dbReference>
<comment type="caution">
    <text evidence="1">The sequence shown here is derived from an EMBL/GenBank/DDBJ whole genome shotgun (WGS) entry which is preliminary data.</text>
</comment>
<dbReference type="SUPFAM" id="SSF54001">
    <property type="entry name" value="Cysteine proteinases"/>
    <property type="match status" value="1"/>
</dbReference>
<evidence type="ECO:0000313" key="2">
    <source>
        <dbReference type="Proteomes" id="UP000248553"/>
    </source>
</evidence>
<dbReference type="Gene3D" id="3.90.1720.10">
    <property type="entry name" value="endopeptidase domain like (from Nostoc punctiforme)"/>
    <property type="match status" value="1"/>
</dbReference>
<keyword evidence="2" id="KW-1185">Reference proteome</keyword>
<dbReference type="OrthoDB" id="195541at2"/>
<dbReference type="RefSeq" id="WP_111478922.1">
    <property type="nucleotide sequence ID" value="NZ_QHKM01000004.1"/>
</dbReference>
<sequence>MRRPLSIVLAVLFIVLAVWACPRRKKRPGYHKRARRAELTTLLITLKLHEGDLIFHTSQSAQSRAIQLATHSPYSHCGLLLRQGGEWQVLEAVQPVRLTPLEEWIPRGQDGHFVVKRLRDADQALPYATLRKLKRAGLKYQGRDYDQFFGWSDERIYCSELLWKVYHEATGRRIGQLQKLREFDLSHPAVQQKMRERYGQRLPLDEPVISPASMFASPELRTVVEK</sequence>
<organism evidence="1 2">
    <name type="scientific">Hymenobacter edaphi</name>
    <dbReference type="NCBI Taxonomy" id="2211146"/>
    <lineage>
        <taxon>Bacteria</taxon>
        <taxon>Pseudomonadati</taxon>
        <taxon>Bacteroidota</taxon>
        <taxon>Cytophagia</taxon>
        <taxon>Cytophagales</taxon>
        <taxon>Hymenobacteraceae</taxon>
        <taxon>Hymenobacter</taxon>
    </lineage>
</organism>